<keyword evidence="3" id="KW-1185">Reference proteome</keyword>
<comment type="caution">
    <text evidence="2">The sequence shown here is derived from an EMBL/GenBank/DDBJ whole genome shotgun (WGS) entry which is preliminary data.</text>
</comment>
<evidence type="ECO:0000313" key="2">
    <source>
        <dbReference type="EMBL" id="MFD2036016.1"/>
    </source>
</evidence>
<gene>
    <name evidence="2" type="ORF">ACFSKL_14520</name>
</gene>
<reference evidence="3" key="1">
    <citation type="journal article" date="2019" name="Int. J. Syst. Evol. Microbiol.">
        <title>The Global Catalogue of Microorganisms (GCM) 10K type strain sequencing project: providing services to taxonomists for standard genome sequencing and annotation.</title>
        <authorList>
            <consortium name="The Broad Institute Genomics Platform"/>
            <consortium name="The Broad Institute Genome Sequencing Center for Infectious Disease"/>
            <person name="Wu L."/>
            <person name="Ma J."/>
        </authorList>
    </citation>
    <scope>NUCLEOTIDE SEQUENCE [LARGE SCALE GENOMIC DNA]</scope>
    <source>
        <strain evidence="3">CGMCC 1.15180</strain>
    </source>
</reference>
<evidence type="ECO:0000259" key="1">
    <source>
        <dbReference type="PROSITE" id="PS50093"/>
    </source>
</evidence>
<protein>
    <submittedName>
        <fullName evidence="2">PKD-like domain-containing protein</fullName>
    </submittedName>
</protein>
<sequence>MKKSLRLLAMILLISSCMDDNQHPDTARIPEITINEPENGFNLNKMSWLRIEPNVAFGDNATYEWSLEGEAIAETKDLMHVFAEPGDYLLKLTASNETGSSSEEVSVFVGDTTYTNNLTRLIEFLPAPGQFVNKMPQWSEGVSADSVLKTAESLLKNNSIVSLGSFGGYVTMGFDHTVVNREGNDFVVLGNANPSWAEPGIVMVSYDANGNGLADDEWYEIYGSDHSRDGVIKGYEITYFRPSTEPENPNEQNYIAWEDNQGQTGFVPKNSFHRQTYFPGWAEDQITFKGTLIPSNITDQSGNGSFWVNPPYDWGYVDNWPNNSEAGQIDISWARDSEGTPVELKGIDFVKVYSCNLAAGGWLGEVSTEVSGFRDLNIQD</sequence>
<dbReference type="InterPro" id="IPR041696">
    <property type="entry name" value="PKD_3"/>
</dbReference>
<dbReference type="Pfam" id="PF16820">
    <property type="entry name" value="PKD_3"/>
    <property type="match status" value="1"/>
</dbReference>
<dbReference type="SUPFAM" id="SSF49299">
    <property type="entry name" value="PKD domain"/>
    <property type="match status" value="1"/>
</dbReference>
<feature type="domain" description="PKD" evidence="1">
    <location>
        <begin position="58"/>
        <end position="109"/>
    </location>
</feature>
<organism evidence="2 3">
    <name type="scientific">Belliella marina</name>
    <dbReference type="NCBI Taxonomy" id="1644146"/>
    <lineage>
        <taxon>Bacteria</taxon>
        <taxon>Pseudomonadati</taxon>
        <taxon>Bacteroidota</taxon>
        <taxon>Cytophagia</taxon>
        <taxon>Cytophagales</taxon>
        <taxon>Cyclobacteriaceae</taxon>
        <taxon>Belliella</taxon>
    </lineage>
</organism>
<dbReference type="InterPro" id="IPR022409">
    <property type="entry name" value="PKD/Chitinase_dom"/>
</dbReference>
<name>A0ABW4VQJ2_9BACT</name>
<dbReference type="Gene3D" id="2.60.40.10">
    <property type="entry name" value="Immunoglobulins"/>
    <property type="match status" value="1"/>
</dbReference>
<dbReference type="RefSeq" id="WP_376887042.1">
    <property type="nucleotide sequence ID" value="NZ_JBHUHR010000039.1"/>
</dbReference>
<dbReference type="PROSITE" id="PS50093">
    <property type="entry name" value="PKD"/>
    <property type="match status" value="1"/>
</dbReference>
<dbReference type="PROSITE" id="PS51257">
    <property type="entry name" value="PROKAR_LIPOPROTEIN"/>
    <property type="match status" value="1"/>
</dbReference>
<dbReference type="InterPro" id="IPR000601">
    <property type="entry name" value="PKD_dom"/>
</dbReference>
<dbReference type="EMBL" id="JBHUHR010000039">
    <property type="protein sequence ID" value="MFD2036016.1"/>
    <property type="molecule type" value="Genomic_DNA"/>
</dbReference>
<proteinExistence type="predicted"/>
<evidence type="ECO:0000313" key="3">
    <source>
        <dbReference type="Proteomes" id="UP001597361"/>
    </source>
</evidence>
<dbReference type="InterPro" id="IPR013783">
    <property type="entry name" value="Ig-like_fold"/>
</dbReference>
<dbReference type="Proteomes" id="UP001597361">
    <property type="component" value="Unassembled WGS sequence"/>
</dbReference>
<dbReference type="InterPro" id="IPR035986">
    <property type="entry name" value="PKD_dom_sf"/>
</dbReference>
<dbReference type="SMART" id="SM00089">
    <property type="entry name" value="PKD"/>
    <property type="match status" value="1"/>
</dbReference>
<accession>A0ABW4VQJ2</accession>
<dbReference type="CDD" id="cd00146">
    <property type="entry name" value="PKD"/>
    <property type="match status" value="1"/>
</dbReference>